<gene>
    <name evidence="2" type="ORF">BN9_044470</name>
</gene>
<evidence type="ECO:0000256" key="1">
    <source>
        <dbReference type="SAM" id="MobiDB-lite"/>
    </source>
</evidence>
<evidence type="ECO:0000313" key="3">
    <source>
        <dbReference type="Proteomes" id="UP000053237"/>
    </source>
</evidence>
<feature type="compositionally biased region" description="Basic and acidic residues" evidence="1">
    <location>
        <begin position="27"/>
        <end position="41"/>
    </location>
</feature>
<evidence type="ECO:0000313" key="2">
    <source>
        <dbReference type="EMBL" id="CCI43663.1"/>
    </source>
</evidence>
<keyword evidence="3" id="KW-1185">Reference proteome</keyword>
<dbReference type="InParanoid" id="A0A024GA64"/>
<dbReference type="AlphaFoldDB" id="A0A024GA64"/>
<dbReference type="Proteomes" id="UP000053237">
    <property type="component" value="Unassembled WGS sequence"/>
</dbReference>
<proteinExistence type="predicted"/>
<comment type="caution">
    <text evidence="2">The sequence shown here is derived from an EMBL/GenBank/DDBJ whole genome shotgun (WGS) entry which is preliminary data.</text>
</comment>
<name>A0A024GA64_9STRA</name>
<feature type="region of interest" description="Disordered" evidence="1">
    <location>
        <begin position="27"/>
        <end position="55"/>
    </location>
</feature>
<protein>
    <submittedName>
        <fullName evidence="2">Uncharacterized protein</fullName>
    </submittedName>
</protein>
<reference evidence="2 3" key="1">
    <citation type="submission" date="2012-05" db="EMBL/GenBank/DDBJ databases">
        <title>Recombination and specialization in a pathogen metapopulation.</title>
        <authorList>
            <person name="Gardiner A."/>
            <person name="Kemen E."/>
            <person name="Schultz-Larsen T."/>
            <person name="MacLean D."/>
            <person name="Van Oosterhout C."/>
            <person name="Jones J.D.G."/>
        </authorList>
    </citation>
    <scope>NUCLEOTIDE SEQUENCE [LARGE SCALE GENOMIC DNA]</scope>
    <source>
        <strain evidence="2 3">Ac Nc2</strain>
    </source>
</reference>
<organism evidence="2 3">
    <name type="scientific">Albugo candida</name>
    <dbReference type="NCBI Taxonomy" id="65357"/>
    <lineage>
        <taxon>Eukaryota</taxon>
        <taxon>Sar</taxon>
        <taxon>Stramenopiles</taxon>
        <taxon>Oomycota</taxon>
        <taxon>Peronosporomycetes</taxon>
        <taxon>Albuginales</taxon>
        <taxon>Albuginaceae</taxon>
        <taxon>Albugo</taxon>
    </lineage>
</organism>
<dbReference type="EMBL" id="CAIX01000053">
    <property type="protein sequence ID" value="CCI43663.1"/>
    <property type="molecule type" value="Genomic_DNA"/>
</dbReference>
<sequence>MLRSSREFETSKRRGLNSVNVVMHQRKDLAEANNREQERTPLAKKQTLLRRRSLKKKPTELQILMKLIRSSERWTKKLRKAKEITSSDTNKWKHDCVVRKRNRSGELTNRHV</sequence>
<accession>A0A024GA64</accession>